<organism evidence="3 4">
    <name type="scientific">Alicyclobacillus ferrooxydans</name>
    <dbReference type="NCBI Taxonomy" id="471514"/>
    <lineage>
        <taxon>Bacteria</taxon>
        <taxon>Bacillati</taxon>
        <taxon>Bacillota</taxon>
        <taxon>Bacilli</taxon>
        <taxon>Bacillales</taxon>
        <taxon>Alicyclobacillaceae</taxon>
        <taxon>Alicyclobacillus</taxon>
    </lineage>
</organism>
<accession>A0A0P9C9Z5</accession>
<gene>
    <name evidence="3" type="ORF">AN477_19495</name>
</gene>
<dbReference type="EMBL" id="LJCO01000085">
    <property type="protein sequence ID" value="KPV42067.1"/>
    <property type="molecule type" value="Genomic_DNA"/>
</dbReference>
<feature type="transmembrane region" description="Helical" evidence="1">
    <location>
        <begin position="57"/>
        <end position="76"/>
    </location>
</feature>
<feature type="transmembrane region" description="Helical" evidence="1">
    <location>
        <begin position="145"/>
        <end position="165"/>
    </location>
</feature>
<dbReference type="STRING" id="471514.AN477_19495"/>
<comment type="caution">
    <text evidence="3">The sequence shown here is derived from an EMBL/GenBank/DDBJ whole genome shotgun (WGS) entry which is preliminary data.</text>
</comment>
<keyword evidence="4" id="KW-1185">Reference proteome</keyword>
<feature type="transmembrane region" description="Helical" evidence="1">
    <location>
        <begin position="88"/>
        <end position="106"/>
    </location>
</feature>
<dbReference type="PATRIC" id="fig|471514.4.peg.997"/>
<protein>
    <recommendedName>
        <fullName evidence="2">Urease accessory protein UreH-like transmembrane domain-containing protein</fullName>
    </recommendedName>
</protein>
<keyword evidence="1" id="KW-1133">Transmembrane helix</keyword>
<name>A0A0P9C9Z5_9BACL</name>
<keyword evidence="1" id="KW-0472">Membrane</keyword>
<feature type="domain" description="Urease accessory protein UreH-like transmembrane" evidence="2">
    <location>
        <begin position="9"/>
        <end position="222"/>
    </location>
</feature>
<reference evidence="3 4" key="1">
    <citation type="submission" date="2015-09" db="EMBL/GenBank/DDBJ databases">
        <title>Draft genome sequence of Alicyclobacillus ferrooxydans DSM 22381.</title>
        <authorList>
            <person name="Hemp J."/>
        </authorList>
    </citation>
    <scope>NUCLEOTIDE SEQUENCE [LARGE SCALE GENOMIC DNA]</scope>
    <source>
        <strain evidence="3 4">TC-34</strain>
    </source>
</reference>
<sequence>MLWTLLTWALGVGLLQGFLHCAGMCGPFVMAYSLSVGYDKSNPTSSFLSHVWRGHAPYNIGRVITFSLLGAVFGLFGSFVDSAAHVRGFQAAAGFLGGGLMLWWAIDEFRTRHAGAFLEQFSIIRLPVIQRWFKRLSGHKRPVASLLSGSILGMHPCGLLFAMLFSAAASGSALRGGLIMLAFGVGTMPSLLAVAIMGWYGRRRLRGLAFTYVTASLIGLSGVLFILRGLASNGLVPKVNMWLF</sequence>
<dbReference type="PANTHER" id="PTHR42208:SF1">
    <property type="entry name" value="HEAVY METAL TRANSPORTER"/>
    <property type="match status" value="1"/>
</dbReference>
<evidence type="ECO:0000313" key="3">
    <source>
        <dbReference type="EMBL" id="KPV42067.1"/>
    </source>
</evidence>
<dbReference type="InterPro" id="IPR039447">
    <property type="entry name" value="UreH-like_TM_dom"/>
</dbReference>
<feature type="transmembrane region" description="Helical" evidence="1">
    <location>
        <begin position="207"/>
        <end position="231"/>
    </location>
</feature>
<feature type="transmembrane region" description="Helical" evidence="1">
    <location>
        <begin position="177"/>
        <end position="200"/>
    </location>
</feature>
<evidence type="ECO:0000256" key="1">
    <source>
        <dbReference type="SAM" id="Phobius"/>
    </source>
</evidence>
<dbReference type="Pfam" id="PF13386">
    <property type="entry name" value="DsbD_2"/>
    <property type="match status" value="1"/>
</dbReference>
<dbReference type="Proteomes" id="UP000050482">
    <property type="component" value="Unassembled WGS sequence"/>
</dbReference>
<evidence type="ECO:0000313" key="4">
    <source>
        <dbReference type="Proteomes" id="UP000050482"/>
    </source>
</evidence>
<proteinExistence type="predicted"/>
<evidence type="ECO:0000259" key="2">
    <source>
        <dbReference type="Pfam" id="PF13386"/>
    </source>
</evidence>
<keyword evidence="1" id="KW-0812">Transmembrane</keyword>
<dbReference type="AlphaFoldDB" id="A0A0P9C9Z5"/>
<dbReference type="PANTHER" id="PTHR42208">
    <property type="entry name" value="HEAVY METAL TRANSPORTER-RELATED"/>
    <property type="match status" value="1"/>
</dbReference>
<dbReference type="OrthoDB" id="9800141at2"/>